<organism evidence="2 3">
    <name type="scientific">Scardovia inopinata F0304</name>
    <dbReference type="NCBI Taxonomy" id="641146"/>
    <lineage>
        <taxon>Bacteria</taxon>
        <taxon>Bacillati</taxon>
        <taxon>Actinomycetota</taxon>
        <taxon>Actinomycetes</taxon>
        <taxon>Bifidobacteriales</taxon>
        <taxon>Bifidobacteriaceae</taxon>
        <taxon>Scardovia</taxon>
    </lineage>
</organism>
<dbReference type="EMBL" id="ADCX01000003">
    <property type="protein sequence ID" value="EFG26834.1"/>
    <property type="molecule type" value="Genomic_DNA"/>
</dbReference>
<keyword evidence="1" id="KW-0732">Signal</keyword>
<proteinExistence type="predicted"/>
<dbReference type="eggNOG" id="COG1653">
    <property type="taxonomic scope" value="Bacteria"/>
</dbReference>
<dbReference type="InterPro" id="IPR006059">
    <property type="entry name" value="SBP"/>
</dbReference>
<keyword evidence="3" id="KW-1185">Reference proteome</keyword>
<name>W5IIY0_SCAIO</name>
<accession>W5IIY0</accession>
<feature type="chain" id="PRO_5039381550" evidence="1">
    <location>
        <begin position="23"/>
        <end position="440"/>
    </location>
</feature>
<dbReference type="RefSeq" id="WP_006292818.1">
    <property type="nucleotide sequence ID" value="NZ_GG770225.1"/>
</dbReference>
<dbReference type="InterPro" id="IPR050490">
    <property type="entry name" value="Bact_solute-bd_prot1"/>
</dbReference>
<protein>
    <submittedName>
        <fullName evidence="2">Uncharacterized protein</fullName>
    </submittedName>
</protein>
<dbReference type="PANTHER" id="PTHR43649">
    <property type="entry name" value="ARABINOSE-BINDING PROTEIN-RELATED"/>
    <property type="match status" value="1"/>
</dbReference>
<dbReference type="AlphaFoldDB" id="W5IIY0"/>
<evidence type="ECO:0000313" key="3">
    <source>
        <dbReference type="Proteomes" id="UP000005777"/>
    </source>
</evidence>
<dbReference type="PANTHER" id="PTHR43649:SF12">
    <property type="entry name" value="DIACETYLCHITOBIOSE BINDING PROTEIN DASA"/>
    <property type="match status" value="1"/>
</dbReference>
<dbReference type="SUPFAM" id="SSF53850">
    <property type="entry name" value="Periplasmic binding protein-like II"/>
    <property type="match status" value="1"/>
</dbReference>
<evidence type="ECO:0000256" key="1">
    <source>
        <dbReference type="SAM" id="SignalP"/>
    </source>
</evidence>
<gene>
    <name evidence="2" type="ORF">HMPREF9020_00462</name>
</gene>
<sequence>MKTFKKFVAVGVTIAMSFGALAACGASNQSEVRRDSTGAVVIKFGINVANPQKQEPATYAIVNAFNKKNKGKYKVKFEAADTETHNKNMKLEASDGSLPEVFWVEGSQVTDFLKADVLLNLKDFLAENPSIKKGLSGAEKAFQTNDVQYGLPYQSNVQGFFYNKEIFDKAGVHYPTNSTTYDEFLRIVSKLKNYGVTPITIGSKNSSYAMWEFNLWLSRYGWQENIPSILKGKKKFNNPSFRNAFTKIEKLHQASAFPSNVSTMEYFDAKQQFEDGKAAMFGSGQWDNSEFDKKFGSHIGFWWGPTFTDSHYSQKVGMRVPSAPIAVNSSISDNAEVKKATYAFLKFYYSKEAAKISYENSVFPGTNYPGLSPRKNQYTMTEMVKALSDRSYTYPEAAPDLTVSTAVQQALYDSIFGVIQGTYTPDQALKKIDEAQKNNN</sequence>
<dbReference type="HOGENOM" id="CLU_031285_12_0_11"/>
<dbReference type="Proteomes" id="UP000005777">
    <property type="component" value="Unassembled WGS sequence"/>
</dbReference>
<dbReference type="Pfam" id="PF13416">
    <property type="entry name" value="SBP_bac_8"/>
    <property type="match status" value="1"/>
</dbReference>
<comment type="caution">
    <text evidence="2">The sequence shown here is derived from an EMBL/GenBank/DDBJ whole genome shotgun (WGS) entry which is preliminary data.</text>
</comment>
<reference evidence="2 3" key="1">
    <citation type="submission" date="2012-01" db="EMBL/GenBank/DDBJ databases">
        <title>The Genome Sequence of Scardovia inopinata F0304.</title>
        <authorList>
            <consortium name="The Broad Institute Genome Sequencing Platform"/>
            <person name="Earl A."/>
            <person name="Ward D."/>
            <person name="Feldgarden M."/>
            <person name="Gevers D."/>
            <person name="Izard J."/>
            <person name="Baranova O.V."/>
            <person name="Blanton J.M."/>
            <person name="Tanner A.C."/>
            <person name="Dewhirst F.E."/>
            <person name="Young S.K."/>
            <person name="Zeng Q."/>
            <person name="Gargeya S."/>
            <person name="Fitzgerald M."/>
            <person name="Haas B."/>
            <person name="Abouelleil A."/>
            <person name="Alvarado L."/>
            <person name="Arachchi H.M."/>
            <person name="Berlin A."/>
            <person name="Chapman S.B."/>
            <person name="Gearin G."/>
            <person name="Goldberg J."/>
            <person name="Griggs A."/>
            <person name="Gujja S."/>
            <person name="Hansen M."/>
            <person name="Heiman D."/>
            <person name="Howarth C."/>
            <person name="Larimer J."/>
            <person name="Lui A."/>
            <person name="MacDonald P.J."/>
            <person name="McCowen C."/>
            <person name="Montmayeur A."/>
            <person name="Murphy C."/>
            <person name="Neiman D."/>
            <person name="Pearson M."/>
            <person name="Priest M."/>
            <person name="Roberts A."/>
            <person name="Saif S."/>
            <person name="Shea T."/>
            <person name="Sisk P."/>
            <person name="Stolte C."/>
            <person name="Sykes S."/>
            <person name="Wortman J."/>
            <person name="Nusbaum C."/>
            <person name="Birren B."/>
        </authorList>
    </citation>
    <scope>NUCLEOTIDE SEQUENCE [LARGE SCALE GENOMIC DNA]</scope>
    <source>
        <strain evidence="2 3">F0304</strain>
    </source>
</reference>
<feature type="signal peptide" evidence="1">
    <location>
        <begin position="1"/>
        <end position="22"/>
    </location>
</feature>
<dbReference type="PROSITE" id="PS51257">
    <property type="entry name" value="PROKAR_LIPOPROTEIN"/>
    <property type="match status" value="1"/>
</dbReference>
<evidence type="ECO:0000313" key="2">
    <source>
        <dbReference type="EMBL" id="EFG26834.1"/>
    </source>
</evidence>
<dbReference type="Gene3D" id="3.40.190.10">
    <property type="entry name" value="Periplasmic binding protein-like II"/>
    <property type="match status" value="2"/>
</dbReference>